<keyword evidence="2" id="KW-0229">DNA integration</keyword>
<accession>A0A1X7BXT5</accession>
<dbReference type="InterPro" id="IPR050808">
    <property type="entry name" value="Phage_Integrase"/>
</dbReference>
<feature type="domain" description="Tyr recombinase" evidence="6">
    <location>
        <begin position="195"/>
        <end position="375"/>
    </location>
</feature>
<evidence type="ECO:0000256" key="1">
    <source>
        <dbReference type="ARBA" id="ARBA00008857"/>
    </source>
</evidence>
<dbReference type="InterPro" id="IPR011010">
    <property type="entry name" value="DNA_brk_join_enz"/>
</dbReference>
<evidence type="ECO:0000313" key="9">
    <source>
        <dbReference type="Proteomes" id="UP000193224"/>
    </source>
</evidence>
<evidence type="ECO:0000256" key="2">
    <source>
        <dbReference type="ARBA" id="ARBA00022908"/>
    </source>
</evidence>
<dbReference type="InterPro" id="IPR044068">
    <property type="entry name" value="CB"/>
</dbReference>
<dbReference type="Gene3D" id="3.30.160.390">
    <property type="entry name" value="Integrase, DNA-binding domain"/>
    <property type="match status" value="1"/>
</dbReference>
<dbReference type="InterPro" id="IPR002104">
    <property type="entry name" value="Integrase_catalytic"/>
</dbReference>
<dbReference type="Pfam" id="PF00589">
    <property type="entry name" value="Phage_integrase"/>
    <property type="match status" value="1"/>
</dbReference>
<protein>
    <submittedName>
        <fullName evidence="8">Prophage CP4-57 integrase</fullName>
    </submittedName>
</protein>
<dbReference type="GO" id="GO:0015074">
    <property type="term" value="P:DNA integration"/>
    <property type="evidence" value="ECO:0007669"/>
    <property type="project" value="UniProtKB-KW"/>
</dbReference>
<feature type="domain" description="Core-binding (CB)" evidence="7">
    <location>
        <begin position="96"/>
        <end position="174"/>
    </location>
</feature>
<dbReference type="SUPFAM" id="SSF56349">
    <property type="entry name" value="DNA breaking-rejoining enzymes"/>
    <property type="match status" value="1"/>
</dbReference>
<evidence type="ECO:0000256" key="4">
    <source>
        <dbReference type="ARBA" id="ARBA00023172"/>
    </source>
</evidence>
<reference evidence="8 9" key="1">
    <citation type="submission" date="2017-03" db="EMBL/GenBank/DDBJ databases">
        <authorList>
            <person name="Afonso C.L."/>
            <person name="Miller P.J."/>
            <person name="Scott M.A."/>
            <person name="Spackman E."/>
            <person name="Goraichik I."/>
            <person name="Dimitrov K.M."/>
            <person name="Suarez D.L."/>
            <person name="Swayne D.E."/>
        </authorList>
    </citation>
    <scope>NUCLEOTIDE SEQUENCE [LARGE SCALE GENOMIC DNA]</scope>
    <source>
        <strain evidence="8 9">CECT 7745</strain>
    </source>
</reference>
<dbReference type="PROSITE" id="PS51900">
    <property type="entry name" value="CB"/>
    <property type="match status" value="1"/>
</dbReference>
<evidence type="ECO:0000259" key="6">
    <source>
        <dbReference type="PROSITE" id="PS51898"/>
    </source>
</evidence>
<name>A0A1X7BXT5_9RHOB</name>
<keyword evidence="3 5" id="KW-0238">DNA-binding</keyword>
<evidence type="ECO:0000259" key="7">
    <source>
        <dbReference type="PROSITE" id="PS51900"/>
    </source>
</evidence>
<evidence type="ECO:0000256" key="3">
    <source>
        <dbReference type="ARBA" id="ARBA00023125"/>
    </source>
</evidence>
<evidence type="ECO:0000256" key="5">
    <source>
        <dbReference type="PROSITE-ProRule" id="PRU01248"/>
    </source>
</evidence>
<dbReference type="Gene3D" id="1.10.150.130">
    <property type="match status" value="1"/>
</dbReference>
<dbReference type="AlphaFoldDB" id="A0A1X7BXT5"/>
<dbReference type="InterPro" id="IPR010998">
    <property type="entry name" value="Integrase_recombinase_N"/>
</dbReference>
<dbReference type="Gene3D" id="1.10.443.10">
    <property type="entry name" value="Intergrase catalytic core"/>
    <property type="match status" value="1"/>
</dbReference>
<proteinExistence type="inferred from homology"/>
<keyword evidence="4" id="KW-0233">DNA recombination</keyword>
<dbReference type="InterPro" id="IPR013762">
    <property type="entry name" value="Integrase-like_cat_sf"/>
</dbReference>
<dbReference type="Proteomes" id="UP000193224">
    <property type="component" value="Unassembled WGS sequence"/>
</dbReference>
<dbReference type="PANTHER" id="PTHR30629">
    <property type="entry name" value="PROPHAGE INTEGRASE"/>
    <property type="match status" value="1"/>
</dbReference>
<keyword evidence="9" id="KW-1185">Reference proteome</keyword>
<dbReference type="InterPro" id="IPR038488">
    <property type="entry name" value="Integrase_DNA-bd_sf"/>
</dbReference>
<dbReference type="EMBL" id="FWXB01000024">
    <property type="protein sequence ID" value="SMC14325.1"/>
    <property type="molecule type" value="Genomic_DNA"/>
</dbReference>
<dbReference type="GO" id="GO:0006310">
    <property type="term" value="P:DNA recombination"/>
    <property type="evidence" value="ECO:0007669"/>
    <property type="project" value="UniProtKB-KW"/>
</dbReference>
<dbReference type="CDD" id="cd00801">
    <property type="entry name" value="INT_P4_C"/>
    <property type="match status" value="1"/>
</dbReference>
<organism evidence="8 9">
    <name type="scientific">Roseovarius aestuarii</name>
    <dbReference type="NCBI Taxonomy" id="475083"/>
    <lineage>
        <taxon>Bacteria</taxon>
        <taxon>Pseudomonadati</taxon>
        <taxon>Pseudomonadota</taxon>
        <taxon>Alphaproteobacteria</taxon>
        <taxon>Rhodobacterales</taxon>
        <taxon>Roseobacteraceae</taxon>
        <taxon>Roseovarius</taxon>
    </lineage>
</organism>
<comment type="similarity">
    <text evidence="1">Belongs to the 'phage' integrase family.</text>
</comment>
<dbReference type="GO" id="GO:0003677">
    <property type="term" value="F:DNA binding"/>
    <property type="evidence" value="ECO:0007669"/>
    <property type="project" value="UniProtKB-UniRule"/>
</dbReference>
<dbReference type="PROSITE" id="PS51898">
    <property type="entry name" value="TYR_RECOMBINASE"/>
    <property type="match status" value="1"/>
</dbReference>
<sequence>MTYSDTLRPGLQLRVGLRKASWVYEKRVKGGPKRKHTLGAYCTWTTSGQRIPVQIGLSAARERALEIELEAGQGVDRVELAERTRLAKERAVAIRMTVSEVLDIYERLKLSTLRTGEERARELRKVLSTYPHFPANDLTKANLQAIIDEKAAAGKFVYANRLRSYLRAFTHWASRRDYLKEDVGFDLEGTGREMARDRVLSVDDVRSIYRATFELGPLWGPMFRLLVLTGQRRGEIATLRWSNVDLKAHQLTLAGSQTKNGKPHITHLSAPASSELEELSCGRDSSEFVFTTTGKTPSSGISKAKRNLDKLLGDDISHWRLHDLRRAMATALAEAGVPEGVVDRIQNHSASGSAPSAVARVYQQSNLLPQRAVALNRWAEMVTHKSPKIVRLNG</sequence>
<gene>
    <name evidence="8" type="primary">intA_4</name>
    <name evidence="8" type="ORF">ROA7745_04191</name>
</gene>
<evidence type="ECO:0000313" key="8">
    <source>
        <dbReference type="EMBL" id="SMC14325.1"/>
    </source>
</evidence>
<dbReference type="PANTHER" id="PTHR30629:SF2">
    <property type="entry name" value="PROPHAGE INTEGRASE INTS-RELATED"/>
    <property type="match status" value="1"/>
</dbReference>